<reference evidence="23" key="1">
    <citation type="journal article" date="2022" name="Plant J.">
        <title>Strategies of tolerance reflected in two North American maple genomes.</title>
        <authorList>
            <person name="McEvoy S.L."/>
            <person name="Sezen U.U."/>
            <person name="Trouern-Trend A."/>
            <person name="McMahon S.M."/>
            <person name="Schaberg P.G."/>
            <person name="Yang J."/>
            <person name="Wegrzyn J.L."/>
            <person name="Swenson N.G."/>
        </authorList>
    </citation>
    <scope>NUCLEOTIDE SEQUENCE</scope>
    <source>
        <strain evidence="23">NS2018</strain>
    </source>
</reference>
<evidence type="ECO:0000256" key="15">
    <source>
        <dbReference type="ARBA" id="ARBA00023136"/>
    </source>
</evidence>
<dbReference type="Gene3D" id="3.30.200.20">
    <property type="entry name" value="Phosphorylase Kinase, domain 1"/>
    <property type="match status" value="1"/>
</dbReference>
<evidence type="ECO:0000256" key="9">
    <source>
        <dbReference type="ARBA" id="ARBA00022729"/>
    </source>
</evidence>
<reference evidence="23" key="2">
    <citation type="submission" date="2023-06" db="EMBL/GenBank/DDBJ databases">
        <authorList>
            <person name="Swenson N.G."/>
            <person name="Wegrzyn J.L."/>
            <person name="Mcevoy S.L."/>
        </authorList>
    </citation>
    <scope>NUCLEOTIDE SEQUENCE</scope>
    <source>
        <strain evidence="23">NS2018</strain>
        <tissue evidence="23">Leaf</tissue>
    </source>
</reference>
<dbReference type="Pfam" id="PF23598">
    <property type="entry name" value="LRR_14"/>
    <property type="match status" value="1"/>
</dbReference>
<evidence type="ECO:0000256" key="2">
    <source>
        <dbReference type="ARBA" id="ARBA00009592"/>
    </source>
</evidence>
<dbReference type="Proteomes" id="UP001168877">
    <property type="component" value="Unassembled WGS sequence"/>
</dbReference>
<protein>
    <recommendedName>
        <fullName evidence="3">non-specific serine/threonine protein kinase</fullName>
        <ecNumber evidence="3">2.7.11.1</ecNumber>
    </recommendedName>
</protein>
<comment type="catalytic activity">
    <reaction evidence="19">
        <text>L-seryl-[protein] + ATP = O-phospho-L-seryl-[protein] + ADP + H(+)</text>
        <dbReference type="Rhea" id="RHEA:17989"/>
        <dbReference type="Rhea" id="RHEA-COMP:9863"/>
        <dbReference type="Rhea" id="RHEA-COMP:11604"/>
        <dbReference type="ChEBI" id="CHEBI:15378"/>
        <dbReference type="ChEBI" id="CHEBI:29999"/>
        <dbReference type="ChEBI" id="CHEBI:30616"/>
        <dbReference type="ChEBI" id="CHEBI:83421"/>
        <dbReference type="ChEBI" id="CHEBI:456216"/>
        <dbReference type="EC" id="2.7.11.1"/>
    </reaction>
</comment>
<evidence type="ECO:0000256" key="3">
    <source>
        <dbReference type="ARBA" id="ARBA00012513"/>
    </source>
</evidence>
<keyword evidence="15 21" id="KW-0472">Membrane</keyword>
<dbReference type="Pfam" id="PF00560">
    <property type="entry name" value="LRR_1"/>
    <property type="match status" value="3"/>
</dbReference>
<dbReference type="EC" id="2.7.11.1" evidence="3"/>
<keyword evidence="13 20" id="KW-0067">ATP-binding</keyword>
<dbReference type="PROSITE" id="PS00107">
    <property type="entry name" value="PROTEIN_KINASE_ATP"/>
    <property type="match status" value="1"/>
</dbReference>
<dbReference type="InterPro" id="IPR017441">
    <property type="entry name" value="Protein_kinase_ATP_BS"/>
</dbReference>
<keyword evidence="6" id="KW-0433">Leucine-rich repeat</keyword>
<dbReference type="FunFam" id="3.80.10.10:FF:000041">
    <property type="entry name" value="LRR receptor-like serine/threonine-protein kinase ERECTA"/>
    <property type="match status" value="1"/>
</dbReference>
<keyword evidence="7" id="KW-0808">Transferase</keyword>
<evidence type="ECO:0000256" key="14">
    <source>
        <dbReference type="ARBA" id="ARBA00022989"/>
    </source>
</evidence>
<dbReference type="InterPro" id="IPR055414">
    <property type="entry name" value="LRR_R13L4/SHOC2-like"/>
</dbReference>
<evidence type="ECO:0000256" key="17">
    <source>
        <dbReference type="ARBA" id="ARBA00023180"/>
    </source>
</evidence>
<evidence type="ECO:0000256" key="1">
    <source>
        <dbReference type="ARBA" id="ARBA00004251"/>
    </source>
</evidence>
<keyword evidence="9" id="KW-0732">Signal</keyword>
<keyword evidence="5" id="KW-0723">Serine/threonine-protein kinase</keyword>
<evidence type="ECO:0000313" key="23">
    <source>
        <dbReference type="EMBL" id="KAK0601515.1"/>
    </source>
</evidence>
<evidence type="ECO:0000256" key="12">
    <source>
        <dbReference type="ARBA" id="ARBA00022777"/>
    </source>
</evidence>
<comment type="caution">
    <text evidence="23">The sequence shown here is derived from an EMBL/GenBank/DDBJ whole genome shotgun (WGS) entry which is preliminary data.</text>
</comment>
<keyword evidence="17" id="KW-0325">Glycoprotein</keyword>
<proteinExistence type="inferred from homology"/>
<evidence type="ECO:0000256" key="10">
    <source>
        <dbReference type="ARBA" id="ARBA00022737"/>
    </source>
</evidence>
<feature type="binding site" evidence="20">
    <location>
        <position position="419"/>
    </location>
    <ligand>
        <name>ATP</name>
        <dbReference type="ChEBI" id="CHEBI:30616"/>
    </ligand>
</feature>
<dbReference type="Gene3D" id="3.80.10.10">
    <property type="entry name" value="Ribonuclease Inhibitor"/>
    <property type="match status" value="2"/>
</dbReference>
<keyword evidence="12" id="KW-0418">Kinase</keyword>
<dbReference type="SUPFAM" id="SSF56112">
    <property type="entry name" value="Protein kinase-like (PK-like)"/>
    <property type="match status" value="1"/>
</dbReference>
<accession>A0AA39T7F9</accession>
<evidence type="ECO:0000256" key="11">
    <source>
        <dbReference type="ARBA" id="ARBA00022741"/>
    </source>
</evidence>
<name>A0AA39T7F9_ACESA</name>
<dbReference type="InterPro" id="IPR001611">
    <property type="entry name" value="Leu-rich_rpt"/>
</dbReference>
<keyword evidence="11 20" id="KW-0547">Nucleotide-binding</keyword>
<evidence type="ECO:0000256" key="6">
    <source>
        <dbReference type="ARBA" id="ARBA00022614"/>
    </source>
</evidence>
<dbReference type="AlphaFoldDB" id="A0AA39T7F9"/>
<evidence type="ECO:0000256" key="18">
    <source>
        <dbReference type="ARBA" id="ARBA00047899"/>
    </source>
</evidence>
<feature type="domain" description="Disease resistance R13L4/SHOC-2-like LRR" evidence="22">
    <location>
        <begin position="88"/>
        <end position="198"/>
    </location>
</feature>
<organism evidence="23 24">
    <name type="scientific">Acer saccharum</name>
    <name type="common">Sugar maple</name>
    <dbReference type="NCBI Taxonomy" id="4024"/>
    <lineage>
        <taxon>Eukaryota</taxon>
        <taxon>Viridiplantae</taxon>
        <taxon>Streptophyta</taxon>
        <taxon>Embryophyta</taxon>
        <taxon>Tracheophyta</taxon>
        <taxon>Spermatophyta</taxon>
        <taxon>Magnoliopsida</taxon>
        <taxon>eudicotyledons</taxon>
        <taxon>Gunneridae</taxon>
        <taxon>Pentapetalae</taxon>
        <taxon>rosids</taxon>
        <taxon>malvids</taxon>
        <taxon>Sapindales</taxon>
        <taxon>Sapindaceae</taxon>
        <taxon>Hippocastanoideae</taxon>
        <taxon>Acereae</taxon>
        <taxon>Acer</taxon>
    </lineage>
</organism>
<evidence type="ECO:0000256" key="8">
    <source>
        <dbReference type="ARBA" id="ARBA00022692"/>
    </source>
</evidence>
<dbReference type="GO" id="GO:0051606">
    <property type="term" value="P:detection of stimulus"/>
    <property type="evidence" value="ECO:0007669"/>
    <property type="project" value="UniProtKB-ARBA"/>
</dbReference>
<evidence type="ECO:0000259" key="22">
    <source>
        <dbReference type="Pfam" id="PF23598"/>
    </source>
</evidence>
<dbReference type="SUPFAM" id="SSF52058">
    <property type="entry name" value="L domain-like"/>
    <property type="match status" value="1"/>
</dbReference>
<evidence type="ECO:0000256" key="4">
    <source>
        <dbReference type="ARBA" id="ARBA00022475"/>
    </source>
</evidence>
<dbReference type="EMBL" id="JAUESC010000003">
    <property type="protein sequence ID" value="KAK0601515.1"/>
    <property type="molecule type" value="Genomic_DNA"/>
</dbReference>
<dbReference type="GO" id="GO:0005886">
    <property type="term" value="C:plasma membrane"/>
    <property type="evidence" value="ECO:0007669"/>
    <property type="project" value="UniProtKB-SubCell"/>
</dbReference>
<dbReference type="FunFam" id="3.80.10.10:FF:000470">
    <property type="entry name" value="LRR receptor-like serine/threonine-protein kinase RPK2"/>
    <property type="match status" value="1"/>
</dbReference>
<dbReference type="InterPro" id="IPR003591">
    <property type="entry name" value="Leu-rich_rpt_typical-subtyp"/>
</dbReference>
<comment type="subcellular location">
    <subcellularLocation>
        <location evidence="1">Cell membrane</location>
        <topology evidence="1">Single-pass type I membrane protein</topology>
    </subcellularLocation>
</comment>
<dbReference type="GO" id="GO:0005524">
    <property type="term" value="F:ATP binding"/>
    <property type="evidence" value="ECO:0007669"/>
    <property type="project" value="UniProtKB-UniRule"/>
</dbReference>
<evidence type="ECO:0000256" key="16">
    <source>
        <dbReference type="ARBA" id="ARBA00023170"/>
    </source>
</evidence>
<evidence type="ECO:0000256" key="19">
    <source>
        <dbReference type="ARBA" id="ARBA00048679"/>
    </source>
</evidence>
<dbReference type="PANTHER" id="PTHR48053">
    <property type="entry name" value="LEUCINE RICH REPEAT FAMILY PROTEIN, EXPRESSED"/>
    <property type="match status" value="1"/>
</dbReference>
<keyword evidence="24" id="KW-1185">Reference proteome</keyword>
<dbReference type="InterPro" id="IPR032675">
    <property type="entry name" value="LRR_dom_sf"/>
</dbReference>
<keyword evidence="16" id="KW-0675">Receptor</keyword>
<evidence type="ECO:0000313" key="24">
    <source>
        <dbReference type="Proteomes" id="UP001168877"/>
    </source>
</evidence>
<evidence type="ECO:0000256" key="13">
    <source>
        <dbReference type="ARBA" id="ARBA00022840"/>
    </source>
</evidence>
<feature type="transmembrane region" description="Helical" evidence="21">
    <location>
        <begin position="325"/>
        <end position="350"/>
    </location>
</feature>
<keyword evidence="4" id="KW-1003">Cell membrane</keyword>
<keyword evidence="8 21" id="KW-0812">Transmembrane</keyword>
<evidence type="ECO:0000256" key="21">
    <source>
        <dbReference type="SAM" id="Phobius"/>
    </source>
</evidence>
<sequence>MLSEYSFSSRLVVMRGALFLYIFVAESELSAKEFERDALLNISWWKNGVTNNTSDHCKWVGIVCNSAGTIIGINLFNRKIKGELRELNFSCFLNLESLSLGSNSLSTNIPSEISTLSKLRYLDLDQNNLTGTIPPKIGSLQNLVSLDLSNNNLIGSVPSTIGGLINLEELNLSNNKLGGPIPIGISDSSMLQNMKLSNNSLSGSIPIEIGKLLKLSFIDLSYNFINGTIPSQLVSLPILIFLFLSHNNLSGIIPELFKPIRYLNLSYNNFEGEIPMSLQYVKNPQVFIGNERLCIRLSGLPTCFTMSTPTTSTITNVEGKPRKMAIRLIIILLPVTTLLIFLVFCIRLLVKSKDRKANFETNVTKTGDIFTIWNFDGRIAYEDIVAATENSDIKYCIGTGGYGSVYKAMLPTGKLIALKKLHR</sequence>
<comment type="similarity">
    <text evidence="2">Belongs to the RLP family.</text>
</comment>
<keyword evidence="14 21" id="KW-1133">Transmembrane helix</keyword>
<keyword evidence="10" id="KW-0677">Repeat</keyword>
<gene>
    <name evidence="23" type="ORF">LWI29_024946</name>
</gene>
<evidence type="ECO:0000256" key="20">
    <source>
        <dbReference type="PROSITE-ProRule" id="PRU10141"/>
    </source>
</evidence>
<dbReference type="PANTHER" id="PTHR48053:SF126">
    <property type="entry name" value="MDIS1-INTERACTING RECEPTOR LIKE KINASE 2-LIKE ISOFORM X1"/>
    <property type="match status" value="1"/>
</dbReference>
<dbReference type="PRINTS" id="PR00019">
    <property type="entry name" value="LEURICHRPT"/>
</dbReference>
<evidence type="ECO:0000256" key="7">
    <source>
        <dbReference type="ARBA" id="ARBA00022679"/>
    </source>
</evidence>
<comment type="catalytic activity">
    <reaction evidence="18">
        <text>L-threonyl-[protein] + ATP = O-phospho-L-threonyl-[protein] + ADP + H(+)</text>
        <dbReference type="Rhea" id="RHEA:46608"/>
        <dbReference type="Rhea" id="RHEA-COMP:11060"/>
        <dbReference type="Rhea" id="RHEA-COMP:11605"/>
        <dbReference type="ChEBI" id="CHEBI:15378"/>
        <dbReference type="ChEBI" id="CHEBI:30013"/>
        <dbReference type="ChEBI" id="CHEBI:30616"/>
        <dbReference type="ChEBI" id="CHEBI:61977"/>
        <dbReference type="ChEBI" id="CHEBI:456216"/>
        <dbReference type="EC" id="2.7.11.1"/>
    </reaction>
</comment>
<dbReference type="GO" id="GO:0004674">
    <property type="term" value="F:protein serine/threonine kinase activity"/>
    <property type="evidence" value="ECO:0007669"/>
    <property type="project" value="UniProtKB-KW"/>
</dbReference>
<dbReference type="SMART" id="SM00369">
    <property type="entry name" value="LRR_TYP"/>
    <property type="match status" value="5"/>
</dbReference>
<dbReference type="InterPro" id="IPR051716">
    <property type="entry name" value="Plant_RL_S/T_kinase"/>
</dbReference>
<dbReference type="InterPro" id="IPR011009">
    <property type="entry name" value="Kinase-like_dom_sf"/>
</dbReference>
<evidence type="ECO:0000256" key="5">
    <source>
        <dbReference type="ARBA" id="ARBA00022527"/>
    </source>
</evidence>